<dbReference type="GO" id="GO:0032259">
    <property type="term" value="P:methylation"/>
    <property type="evidence" value="ECO:0007669"/>
    <property type="project" value="UniProtKB-KW"/>
</dbReference>
<keyword evidence="3" id="KW-0949">S-adenosyl-L-methionine</keyword>
<gene>
    <name evidence="4" type="ORF">VE25_14605</name>
</gene>
<dbReference type="OrthoDB" id="9804312at2"/>
<evidence type="ECO:0000256" key="3">
    <source>
        <dbReference type="ARBA" id="ARBA00022691"/>
    </source>
</evidence>
<comment type="caution">
    <text evidence="4">The sequence shown here is derived from an EMBL/GenBank/DDBJ whole genome shotgun (WGS) entry which is preliminary data.</text>
</comment>
<dbReference type="AlphaFoldDB" id="A0A0F5FQA2"/>
<reference evidence="4 5" key="1">
    <citation type="submission" date="2015-03" db="EMBL/GenBank/DDBJ databases">
        <authorList>
            <person name="Hassan Y.I."/>
            <person name="Lepp D."/>
            <person name="Li X.-Z."/>
            <person name="Zhou T."/>
        </authorList>
    </citation>
    <scope>NUCLEOTIDE SEQUENCE [LARGE SCALE GENOMIC DNA]</scope>
    <source>
        <strain evidence="4 5">BD-c194</strain>
    </source>
</reference>
<sequence length="196" mass="21308">MPDKRTLRFYAENAATYASRSRGLPGERLADFLASLPPGASILELGTGGGQDAAAMLAQGFDVTPTDASPELAVEAEKLLGRPVKVMRFDELDADASYDGVWASACLLHAPVEELTDDLRRIHRALRPGGRFFASFKAGDGPGYDGLGRYYNYPSRETLLAHYRDAAGWSILDIEEHDGGGYDGQPTRWLGVMARK</sequence>
<dbReference type="CDD" id="cd02440">
    <property type="entry name" value="AdoMet_MTases"/>
    <property type="match status" value="1"/>
</dbReference>
<dbReference type="Gene3D" id="3.40.50.150">
    <property type="entry name" value="Vaccinia Virus protein VP39"/>
    <property type="match status" value="1"/>
</dbReference>
<organism evidence="4 5">
    <name type="scientific">Devosia geojensis</name>
    <dbReference type="NCBI Taxonomy" id="443610"/>
    <lineage>
        <taxon>Bacteria</taxon>
        <taxon>Pseudomonadati</taxon>
        <taxon>Pseudomonadota</taxon>
        <taxon>Alphaproteobacteria</taxon>
        <taxon>Hyphomicrobiales</taxon>
        <taxon>Devosiaceae</taxon>
        <taxon>Devosia</taxon>
    </lineage>
</organism>
<dbReference type="RefSeq" id="WP_046109375.1">
    <property type="nucleotide sequence ID" value="NZ_JZEX01000124.1"/>
</dbReference>
<accession>A0A0F5FQA2</accession>
<dbReference type="Proteomes" id="UP000033632">
    <property type="component" value="Unassembled WGS sequence"/>
</dbReference>
<dbReference type="GO" id="GO:0008168">
    <property type="term" value="F:methyltransferase activity"/>
    <property type="evidence" value="ECO:0007669"/>
    <property type="project" value="UniProtKB-KW"/>
</dbReference>
<dbReference type="PANTHER" id="PTHR43464">
    <property type="entry name" value="METHYLTRANSFERASE"/>
    <property type="match status" value="1"/>
</dbReference>
<evidence type="ECO:0000313" key="4">
    <source>
        <dbReference type="EMBL" id="KKB11016.1"/>
    </source>
</evidence>
<keyword evidence="5" id="KW-1185">Reference proteome</keyword>
<dbReference type="EMBL" id="JZEX01000124">
    <property type="protein sequence ID" value="KKB11016.1"/>
    <property type="molecule type" value="Genomic_DNA"/>
</dbReference>
<name>A0A0F5FQA2_9HYPH</name>
<dbReference type="SUPFAM" id="SSF53335">
    <property type="entry name" value="S-adenosyl-L-methionine-dependent methyltransferases"/>
    <property type="match status" value="1"/>
</dbReference>
<dbReference type="Pfam" id="PF13489">
    <property type="entry name" value="Methyltransf_23"/>
    <property type="match status" value="1"/>
</dbReference>
<dbReference type="InterPro" id="IPR029063">
    <property type="entry name" value="SAM-dependent_MTases_sf"/>
</dbReference>
<evidence type="ECO:0000256" key="2">
    <source>
        <dbReference type="ARBA" id="ARBA00022679"/>
    </source>
</evidence>
<keyword evidence="2 4" id="KW-0808">Transferase</keyword>
<keyword evidence="1 4" id="KW-0489">Methyltransferase</keyword>
<evidence type="ECO:0000313" key="5">
    <source>
        <dbReference type="Proteomes" id="UP000033632"/>
    </source>
</evidence>
<protein>
    <submittedName>
        <fullName evidence="4">SAM-dependent methyltransferase</fullName>
    </submittedName>
</protein>
<proteinExistence type="predicted"/>
<dbReference type="PATRIC" id="fig|443610.3.peg.1191"/>
<evidence type="ECO:0000256" key="1">
    <source>
        <dbReference type="ARBA" id="ARBA00022603"/>
    </source>
</evidence>
<dbReference type="PANTHER" id="PTHR43464:SF19">
    <property type="entry name" value="UBIQUINONE BIOSYNTHESIS O-METHYLTRANSFERASE, MITOCHONDRIAL"/>
    <property type="match status" value="1"/>
</dbReference>